<organism evidence="1 2">
    <name type="scientific">Protopolystoma xenopodis</name>
    <dbReference type="NCBI Taxonomy" id="117903"/>
    <lineage>
        <taxon>Eukaryota</taxon>
        <taxon>Metazoa</taxon>
        <taxon>Spiralia</taxon>
        <taxon>Lophotrochozoa</taxon>
        <taxon>Platyhelminthes</taxon>
        <taxon>Monogenea</taxon>
        <taxon>Polyopisthocotylea</taxon>
        <taxon>Polystomatidea</taxon>
        <taxon>Polystomatidae</taxon>
        <taxon>Protopolystoma</taxon>
    </lineage>
</organism>
<comment type="caution">
    <text evidence="1">The sequence shown here is derived from an EMBL/GenBank/DDBJ whole genome shotgun (WGS) entry which is preliminary data.</text>
</comment>
<keyword evidence="2" id="KW-1185">Reference proteome</keyword>
<dbReference type="EMBL" id="CAAALY010287350">
    <property type="protein sequence ID" value="VEL43958.1"/>
    <property type="molecule type" value="Genomic_DNA"/>
</dbReference>
<dbReference type="AlphaFoldDB" id="A0A3S5AS71"/>
<sequence>MRRLSRLPVDHTSPKSPGSQAVCETKFYLPSFHFNLIGGLLSQSRSCFYAQMRAPGACLSGGIRAELAWHHKPQWRIDQAPVPLCLECQP</sequence>
<protein>
    <submittedName>
        <fullName evidence="1">Uncharacterized protein</fullName>
    </submittedName>
</protein>
<dbReference type="Proteomes" id="UP000784294">
    <property type="component" value="Unassembled WGS sequence"/>
</dbReference>
<accession>A0A3S5AS71</accession>
<evidence type="ECO:0000313" key="1">
    <source>
        <dbReference type="EMBL" id="VEL43958.1"/>
    </source>
</evidence>
<name>A0A3S5AS71_9PLAT</name>
<evidence type="ECO:0000313" key="2">
    <source>
        <dbReference type="Proteomes" id="UP000784294"/>
    </source>
</evidence>
<reference evidence="1" key="1">
    <citation type="submission" date="2018-11" db="EMBL/GenBank/DDBJ databases">
        <authorList>
            <consortium name="Pathogen Informatics"/>
        </authorList>
    </citation>
    <scope>NUCLEOTIDE SEQUENCE</scope>
</reference>
<proteinExistence type="predicted"/>
<gene>
    <name evidence="1" type="ORF">PXEA_LOCUS37398</name>
</gene>